<name>A0ABV8DLY3_9NOCA</name>
<evidence type="ECO:0000256" key="1">
    <source>
        <dbReference type="SAM" id="MobiDB-lite"/>
    </source>
</evidence>
<comment type="caution">
    <text evidence="2">The sequence shown here is derived from an EMBL/GenBank/DDBJ whole genome shotgun (WGS) entry which is preliminary data.</text>
</comment>
<proteinExistence type="predicted"/>
<evidence type="ECO:0000313" key="3">
    <source>
        <dbReference type="Proteomes" id="UP001595696"/>
    </source>
</evidence>
<evidence type="ECO:0008006" key="4">
    <source>
        <dbReference type="Google" id="ProtNLM"/>
    </source>
</evidence>
<dbReference type="EMBL" id="JBHSAX010000002">
    <property type="protein sequence ID" value="MFC3960694.1"/>
    <property type="molecule type" value="Genomic_DNA"/>
</dbReference>
<protein>
    <recommendedName>
        <fullName evidence="4">LPXTG-motif cell wall-anchored protein</fullName>
    </recommendedName>
</protein>
<gene>
    <name evidence="2" type="ORF">ACFO0B_01680</name>
</gene>
<dbReference type="RefSeq" id="WP_378610456.1">
    <property type="nucleotide sequence ID" value="NZ_JBHSAX010000002.1"/>
</dbReference>
<sequence length="101" mass="10557">MSESAFVLAALAISALALGTALILRLRRPREVEQVTVDELRARLAAESRPPAERTSRSADSAPKPPDSAPEPPRDHTGHAGSPEPGPDGERTEPGRSGDAG</sequence>
<organism evidence="2 3">
    <name type="scientific">Nocardia jiangsuensis</name>
    <dbReference type="NCBI Taxonomy" id="1691563"/>
    <lineage>
        <taxon>Bacteria</taxon>
        <taxon>Bacillati</taxon>
        <taxon>Actinomycetota</taxon>
        <taxon>Actinomycetes</taxon>
        <taxon>Mycobacteriales</taxon>
        <taxon>Nocardiaceae</taxon>
        <taxon>Nocardia</taxon>
    </lineage>
</organism>
<dbReference type="Proteomes" id="UP001595696">
    <property type="component" value="Unassembled WGS sequence"/>
</dbReference>
<evidence type="ECO:0000313" key="2">
    <source>
        <dbReference type="EMBL" id="MFC3960694.1"/>
    </source>
</evidence>
<feature type="compositionally biased region" description="Basic and acidic residues" evidence="1">
    <location>
        <begin position="88"/>
        <end position="101"/>
    </location>
</feature>
<keyword evidence="3" id="KW-1185">Reference proteome</keyword>
<feature type="region of interest" description="Disordered" evidence="1">
    <location>
        <begin position="43"/>
        <end position="101"/>
    </location>
</feature>
<accession>A0ABV8DLY3</accession>
<feature type="compositionally biased region" description="Basic and acidic residues" evidence="1">
    <location>
        <begin position="43"/>
        <end position="57"/>
    </location>
</feature>
<reference evidence="3" key="1">
    <citation type="journal article" date="2019" name="Int. J. Syst. Evol. Microbiol.">
        <title>The Global Catalogue of Microorganisms (GCM) 10K type strain sequencing project: providing services to taxonomists for standard genome sequencing and annotation.</title>
        <authorList>
            <consortium name="The Broad Institute Genomics Platform"/>
            <consortium name="The Broad Institute Genome Sequencing Center for Infectious Disease"/>
            <person name="Wu L."/>
            <person name="Ma J."/>
        </authorList>
    </citation>
    <scope>NUCLEOTIDE SEQUENCE [LARGE SCALE GENOMIC DNA]</scope>
    <source>
        <strain evidence="3">CGMCC 4.7330</strain>
    </source>
</reference>